<dbReference type="SUPFAM" id="SSF53795">
    <property type="entry name" value="PEP carboxykinase-like"/>
    <property type="match status" value="1"/>
</dbReference>
<evidence type="ECO:0000313" key="2">
    <source>
        <dbReference type="Proteomes" id="UP000019141"/>
    </source>
</evidence>
<proteinExistence type="predicted"/>
<dbReference type="AlphaFoldDB" id="W4M021"/>
<sequence length="310" mass="34734">MDQPQLLEALHTRLRHFPTDEMPQAALRFRFDQVANSAHHVVARPLGALRPVYDPPVGEVVYADAADQLYISYGDDARVLCDARQGRVWVSYTEAVQDDLWLLTCPLLTIPLIELLKRQQYYSLHAAGVCRDGTGILMPGTSGAGKTTLTLAMLRGGWDMLSDDMVFLADGPVHEPDSMQVLAFPDAVDVTDATAQLFPELQDWVQQPKGTGWVKHQLRFEAVYGDRFVWACKPSVLVFPAVAEEPASRLTPMTQDEALLELVPNVLLTEMVSSQQHLDRLAALVRTCRCYRMAAGRDFDQMPELLRRLM</sequence>
<protein>
    <recommendedName>
        <fullName evidence="3">HPr kinase</fullName>
    </recommendedName>
</protein>
<keyword evidence="2" id="KW-1185">Reference proteome</keyword>
<accession>W4M021</accession>
<dbReference type="EMBL" id="AZHW01000061">
    <property type="protein sequence ID" value="ETX03301.1"/>
    <property type="molecule type" value="Genomic_DNA"/>
</dbReference>
<organism evidence="1 2">
    <name type="scientific">Entotheonella factor</name>
    <dbReference type="NCBI Taxonomy" id="1429438"/>
    <lineage>
        <taxon>Bacteria</taxon>
        <taxon>Pseudomonadati</taxon>
        <taxon>Nitrospinota/Tectimicrobiota group</taxon>
        <taxon>Candidatus Tectimicrobiota</taxon>
        <taxon>Candidatus Entotheonellia</taxon>
        <taxon>Candidatus Entotheonellales</taxon>
        <taxon>Candidatus Entotheonellaceae</taxon>
        <taxon>Candidatus Entotheonella</taxon>
    </lineage>
</organism>
<comment type="caution">
    <text evidence="1">The sequence shown here is derived from an EMBL/GenBank/DDBJ whole genome shotgun (WGS) entry which is preliminary data.</text>
</comment>
<name>W4M021_ENTF1</name>
<evidence type="ECO:0000313" key="1">
    <source>
        <dbReference type="EMBL" id="ETX03301.1"/>
    </source>
</evidence>
<dbReference type="InterPro" id="IPR027417">
    <property type="entry name" value="P-loop_NTPase"/>
</dbReference>
<gene>
    <name evidence="1" type="ORF">ETSY1_00380</name>
</gene>
<dbReference type="Gene3D" id="3.40.50.300">
    <property type="entry name" value="P-loop containing nucleotide triphosphate hydrolases"/>
    <property type="match status" value="1"/>
</dbReference>
<evidence type="ECO:0008006" key="3">
    <source>
        <dbReference type="Google" id="ProtNLM"/>
    </source>
</evidence>
<reference evidence="1 2" key="1">
    <citation type="journal article" date="2014" name="Nature">
        <title>An environmental bacterial taxon with a large and distinct metabolic repertoire.</title>
        <authorList>
            <person name="Wilson M.C."/>
            <person name="Mori T."/>
            <person name="Ruckert C."/>
            <person name="Uria A.R."/>
            <person name="Helf M.J."/>
            <person name="Takada K."/>
            <person name="Gernert C."/>
            <person name="Steffens U.A."/>
            <person name="Heycke N."/>
            <person name="Schmitt S."/>
            <person name="Rinke C."/>
            <person name="Helfrich E.J."/>
            <person name="Brachmann A.O."/>
            <person name="Gurgui C."/>
            <person name="Wakimoto T."/>
            <person name="Kracht M."/>
            <person name="Crusemann M."/>
            <person name="Hentschel U."/>
            <person name="Abe I."/>
            <person name="Matsunaga S."/>
            <person name="Kalinowski J."/>
            <person name="Takeyama H."/>
            <person name="Piel J."/>
        </authorList>
    </citation>
    <scope>NUCLEOTIDE SEQUENCE [LARGE SCALE GENOMIC DNA]</scope>
    <source>
        <strain evidence="2">TSY1</strain>
    </source>
</reference>
<dbReference type="HOGENOM" id="CLU_833378_0_0_7"/>
<dbReference type="Proteomes" id="UP000019141">
    <property type="component" value="Unassembled WGS sequence"/>
</dbReference>